<evidence type="ECO:0000256" key="2">
    <source>
        <dbReference type="ARBA" id="ARBA00010790"/>
    </source>
</evidence>
<dbReference type="KEGG" id="pchm:VFPPC_09248"/>
<dbReference type="PANTHER" id="PTHR11552:SF147">
    <property type="entry name" value="CHOLINE DEHYDROGENASE, MITOCHONDRIAL"/>
    <property type="match status" value="1"/>
</dbReference>
<dbReference type="STRING" id="1380566.A0A179F7J4"/>
<dbReference type="InterPro" id="IPR012132">
    <property type="entry name" value="GMC_OxRdtase"/>
</dbReference>
<dbReference type="OrthoDB" id="269227at2759"/>
<evidence type="ECO:0000313" key="10">
    <source>
        <dbReference type="Proteomes" id="UP000078397"/>
    </source>
</evidence>
<evidence type="ECO:0000313" key="9">
    <source>
        <dbReference type="EMBL" id="OAQ61402.2"/>
    </source>
</evidence>
<comment type="cofactor">
    <cofactor evidence="1 6">
        <name>FAD</name>
        <dbReference type="ChEBI" id="CHEBI:57692"/>
    </cofactor>
</comment>
<dbReference type="PIRSF" id="PIRSF000137">
    <property type="entry name" value="Alcohol_oxidase"/>
    <property type="match status" value="1"/>
</dbReference>
<reference evidence="9 10" key="1">
    <citation type="journal article" date="2016" name="PLoS Pathog.">
        <title>Biosynthesis of antibiotic leucinostatins in bio-control fungus Purpureocillium lilacinum and their inhibition on phytophthora revealed by genome mining.</title>
        <authorList>
            <person name="Wang G."/>
            <person name="Liu Z."/>
            <person name="Lin R."/>
            <person name="Li E."/>
            <person name="Mao Z."/>
            <person name="Ling J."/>
            <person name="Yang Y."/>
            <person name="Yin W.B."/>
            <person name="Xie B."/>
        </authorList>
    </citation>
    <scope>NUCLEOTIDE SEQUENCE [LARGE SCALE GENOMIC DNA]</scope>
    <source>
        <strain evidence="9">170</strain>
    </source>
</reference>
<dbReference type="GO" id="GO:0016614">
    <property type="term" value="F:oxidoreductase activity, acting on CH-OH group of donors"/>
    <property type="evidence" value="ECO:0007669"/>
    <property type="project" value="InterPro"/>
</dbReference>
<name>A0A179F7J4_METCM</name>
<feature type="domain" description="Glucose-methanol-choline oxidoreductase C-terminal" evidence="8">
    <location>
        <begin position="513"/>
        <end position="655"/>
    </location>
</feature>
<feature type="domain" description="Glucose-methanol-choline oxidoreductase N-terminal" evidence="7">
    <location>
        <begin position="99"/>
        <end position="404"/>
    </location>
</feature>
<evidence type="ECO:0000256" key="4">
    <source>
        <dbReference type="ARBA" id="ARBA00022827"/>
    </source>
</evidence>
<dbReference type="InterPro" id="IPR000172">
    <property type="entry name" value="GMC_OxRdtase_N"/>
</dbReference>
<dbReference type="PANTHER" id="PTHR11552">
    <property type="entry name" value="GLUCOSE-METHANOL-CHOLINE GMC OXIDOREDUCTASE"/>
    <property type="match status" value="1"/>
</dbReference>
<dbReference type="InterPro" id="IPR036188">
    <property type="entry name" value="FAD/NAD-bd_sf"/>
</dbReference>
<feature type="active site" description="Proton donor" evidence="5">
    <location>
        <position position="603"/>
    </location>
</feature>
<dbReference type="GeneID" id="28851810"/>
<dbReference type="Pfam" id="PF00732">
    <property type="entry name" value="GMC_oxred_N"/>
    <property type="match status" value="1"/>
</dbReference>
<gene>
    <name evidence="9" type="ORF">VFPPC_09248</name>
</gene>
<dbReference type="SUPFAM" id="SSF51905">
    <property type="entry name" value="FAD/NAD(P)-binding domain"/>
    <property type="match status" value="1"/>
</dbReference>
<evidence type="ECO:0000259" key="8">
    <source>
        <dbReference type="Pfam" id="PF05199"/>
    </source>
</evidence>
<evidence type="ECO:0000256" key="1">
    <source>
        <dbReference type="ARBA" id="ARBA00001974"/>
    </source>
</evidence>
<comment type="caution">
    <text evidence="9">The sequence shown here is derived from an EMBL/GenBank/DDBJ whole genome shotgun (WGS) entry which is preliminary data.</text>
</comment>
<accession>A0A179F7J4</accession>
<proteinExistence type="inferred from homology"/>
<feature type="active site" description="Proton acceptor" evidence="5">
    <location>
        <position position="646"/>
    </location>
</feature>
<dbReference type="RefSeq" id="XP_022284132.1">
    <property type="nucleotide sequence ID" value="XM_022428649.1"/>
</dbReference>
<dbReference type="Gene3D" id="3.30.560.10">
    <property type="entry name" value="Glucose Oxidase, domain 3"/>
    <property type="match status" value="1"/>
</dbReference>
<evidence type="ECO:0000256" key="3">
    <source>
        <dbReference type="ARBA" id="ARBA00022630"/>
    </source>
</evidence>
<dbReference type="SUPFAM" id="SSF54373">
    <property type="entry name" value="FAD-linked reductases, C-terminal domain"/>
    <property type="match status" value="1"/>
</dbReference>
<protein>
    <submittedName>
        <fullName evidence="9">Glucose dehydrogenase</fullName>
    </submittedName>
</protein>
<dbReference type="Proteomes" id="UP000078397">
    <property type="component" value="Unassembled WGS sequence"/>
</dbReference>
<comment type="similarity">
    <text evidence="2">Belongs to the GMC oxidoreductase family.</text>
</comment>
<feature type="binding site" evidence="6">
    <location>
        <position position="320"/>
    </location>
    <ligand>
        <name>FAD</name>
        <dbReference type="ChEBI" id="CHEBI:57692"/>
    </ligand>
</feature>
<dbReference type="InterPro" id="IPR007867">
    <property type="entry name" value="GMC_OxRtase_C"/>
</dbReference>
<evidence type="ECO:0000256" key="5">
    <source>
        <dbReference type="PIRSR" id="PIRSR000137-1"/>
    </source>
</evidence>
<keyword evidence="3" id="KW-0285">Flavoprotein</keyword>
<keyword evidence="4 6" id="KW-0274">FAD</keyword>
<dbReference type="EMBL" id="LSBJ02000007">
    <property type="protein sequence ID" value="OAQ61402.2"/>
    <property type="molecule type" value="Genomic_DNA"/>
</dbReference>
<dbReference type="GO" id="GO:0050660">
    <property type="term" value="F:flavin adenine dinucleotide binding"/>
    <property type="evidence" value="ECO:0007669"/>
    <property type="project" value="InterPro"/>
</dbReference>
<dbReference type="Gene3D" id="3.50.50.60">
    <property type="entry name" value="FAD/NAD(P)-binding domain"/>
    <property type="match status" value="1"/>
</dbReference>
<organism evidence="9 10">
    <name type="scientific">Pochonia chlamydosporia 170</name>
    <dbReference type="NCBI Taxonomy" id="1380566"/>
    <lineage>
        <taxon>Eukaryota</taxon>
        <taxon>Fungi</taxon>
        <taxon>Dikarya</taxon>
        <taxon>Ascomycota</taxon>
        <taxon>Pezizomycotina</taxon>
        <taxon>Sordariomycetes</taxon>
        <taxon>Hypocreomycetidae</taxon>
        <taxon>Hypocreales</taxon>
        <taxon>Clavicipitaceae</taxon>
        <taxon>Pochonia</taxon>
    </lineage>
</organism>
<keyword evidence="10" id="KW-1185">Reference proteome</keyword>
<dbReference type="Pfam" id="PF05199">
    <property type="entry name" value="GMC_oxred_C"/>
    <property type="match status" value="1"/>
</dbReference>
<sequence length="669" mass="72875">MRMPRDQTPRLTISCGGGSNVWSGELHPRQVWGIARGAFDRIKSQRPYSYRVLLSKTIYFGDMGRRHANPLHNPLHYAAAQLKSGPPVTAAAAERALPMIVGAGAAGCVLASKLSEDEGASVLVLEAGGDNTKVLETKIPLMFSKLFHSDHDWDYYTVEQPAVASRRMYWPRGRIIGGSSSMNAMMYHHCSASDFDEWVSVHGCTGWGYEDLAPHLRCMEKFTPNSARPAIEAANRGNAGQWQTGYSWLSQIVEDGFLPACDDVGIPPNSDINTATGSLGVTRFQTFIDSKGQRSSLATAFLPPKVMNRPNLYVACGAYVTKVLFDRINNKKPTAIGVEFQTTQGGERYQVHAKKEVILSAGAVNTPQTLLLSGIGPEQELKKHSIAPVITNDNVGKQLKDHLCSNGVLCKAKTGSTLDYLASDVKAIPALVQWLLFGTGPLTSNVGEAAAFVRTFDHKFPGSAGVIPKNYTSGDQAPDLEIIGAPIAFIHHGEERPLDDANVFSLAPIGLRPQSSGTISLKTIIDPRYLTDDDDNDRKVLLAGLRLCLKIMRSPAFQKYLDPVPTNDDTSSYWWPYSCSDVDAITDEQLSRYLVERAFTLYHPVGSARMGQTSSNSVVDLECLVHGVDGLRIVDASIFPEQISGHPTAPIAAIAHKASEMIRRSHSVV</sequence>
<evidence type="ECO:0000256" key="6">
    <source>
        <dbReference type="PIRSR" id="PIRSR000137-2"/>
    </source>
</evidence>
<evidence type="ECO:0000259" key="7">
    <source>
        <dbReference type="Pfam" id="PF00732"/>
    </source>
</evidence>
<dbReference type="AlphaFoldDB" id="A0A179F7J4"/>